<accession>A0A8B6RZ62</accession>
<reference evidence="2" key="1">
    <citation type="submission" date="2018-05" db="EMBL/GenBank/DDBJ databases">
        <title>Leptospira yasudae sp. nov. and Leptospira stimsonii sp. nov., two pathogenic species of the genus Leptospira isolated from environmental sources.</title>
        <authorList>
            <person name="Casanovas-Massana A."/>
            <person name="Hamond C."/>
            <person name="Santos L.A."/>
            <person name="Hacker K.P."/>
            <person name="Balassiano I."/>
            <person name="Medeiros M.A."/>
            <person name="Reis M.G."/>
            <person name="Ko A.I."/>
            <person name="Wunder E.A."/>
        </authorList>
    </citation>
    <scope>NUCLEOTIDE SEQUENCE [LARGE SCALE GENOMIC DNA]</scope>
    <source>
        <strain evidence="2">AMB6-RJ</strain>
    </source>
</reference>
<evidence type="ECO:0000313" key="2">
    <source>
        <dbReference type="Proteomes" id="UP000266669"/>
    </source>
</evidence>
<dbReference type="AlphaFoldDB" id="A0A8B6RZ62"/>
<organism evidence="1 2">
    <name type="scientific">Leptospira stimsonii</name>
    <dbReference type="NCBI Taxonomy" id="2202203"/>
    <lineage>
        <taxon>Bacteria</taxon>
        <taxon>Pseudomonadati</taxon>
        <taxon>Spirochaetota</taxon>
        <taxon>Spirochaetia</taxon>
        <taxon>Leptospirales</taxon>
        <taxon>Leptospiraceae</taxon>
        <taxon>Leptospira</taxon>
    </lineage>
</organism>
<protein>
    <submittedName>
        <fullName evidence="1">Uncharacterized protein</fullName>
    </submittedName>
</protein>
<dbReference type="EMBL" id="QHCS01000001">
    <property type="protein sequence ID" value="RHX87927.1"/>
    <property type="molecule type" value="Genomic_DNA"/>
</dbReference>
<name>A0A8B6RZ62_9LEPT</name>
<proteinExistence type="predicted"/>
<evidence type="ECO:0000313" key="1">
    <source>
        <dbReference type="EMBL" id="RHX87927.1"/>
    </source>
</evidence>
<sequence length="65" mass="7773">MSKQVNSRVISVPKFYNPFYLFKQLNLENDFCRFAQEDVPNPVWSVLSPKCKKARESWLEKRGMF</sequence>
<gene>
    <name evidence="1" type="ORF">DLM78_02860</name>
</gene>
<dbReference type="Proteomes" id="UP000266669">
    <property type="component" value="Unassembled WGS sequence"/>
</dbReference>
<comment type="caution">
    <text evidence="1">The sequence shown here is derived from an EMBL/GenBank/DDBJ whole genome shotgun (WGS) entry which is preliminary data.</text>
</comment>